<dbReference type="VEuPathDB" id="FungiDB:PCH_Pc20g11220"/>
<protein>
    <submittedName>
        <fullName evidence="1">Uncharacterized protein</fullName>
    </submittedName>
</protein>
<keyword evidence="2" id="KW-1185">Reference proteome</keyword>
<accession>B6HG59</accession>
<gene>
    <name evidence="1" type="ORF">Pc20g11220</name>
    <name evidence="1" type="ORF">PCH_Pc20g11220</name>
</gene>
<dbReference type="HOGENOM" id="CLU_2292595_0_0_1"/>
<proteinExistence type="predicted"/>
<reference evidence="1 2" key="1">
    <citation type="journal article" date="2008" name="Nat. Biotechnol.">
        <title>Genome sequencing and analysis of the filamentous fungus Penicillium chrysogenum.</title>
        <authorList>
            <person name="van den Berg M.A."/>
            <person name="Albang R."/>
            <person name="Albermann K."/>
            <person name="Badger J.H."/>
            <person name="Daran J.-M."/>
            <person name="Driessen A.J.M."/>
            <person name="Garcia-Estrada C."/>
            <person name="Fedorova N.D."/>
            <person name="Harris D.M."/>
            <person name="Heijne W.H.M."/>
            <person name="Joardar V.S."/>
            <person name="Kiel J.A.K.W."/>
            <person name="Kovalchuk A."/>
            <person name="Martin J.F."/>
            <person name="Nierman W.C."/>
            <person name="Nijland J.G."/>
            <person name="Pronk J.T."/>
            <person name="Roubos J.A."/>
            <person name="van der Klei I.J."/>
            <person name="van Peij N.N.M.E."/>
            <person name="Veenhuis M."/>
            <person name="von Doehren H."/>
            <person name="Wagner C."/>
            <person name="Wortman J.R."/>
            <person name="Bovenberg R.A.L."/>
        </authorList>
    </citation>
    <scope>NUCLEOTIDE SEQUENCE [LARGE SCALE GENOMIC DNA]</scope>
    <source>
        <strain evidence="2">ATCC 28089 / DSM 1075 / NRRL 1951 / Wisconsin 54-1255</strain>
    </source>
</reference>
<name>B6HG59_PENRW</name>
<organism evidence="1 2">
    <name type="scientific">Penicillium rubens (strain ATCC 28089 / DSM 1075 / NRRL 1951 / Wisconsin 54-1255)</name>
    <name type="common">Penicillium chrysogenum</name>
    <dbReference type="NCBI Taxonomy" id="500485"/>
    <lineage>
        <taxon>Eukaryota</taxon>
        <taxon>Fungi</taxon>
        <taxon>Dikarya</taxon>
        <taxon>Ascomycota</taxon>
        <taxon>Pezizomycotina</taxon>
        <taxon>Eurotiomycetes</taxon>
        <taxon>Eurotiomycetidae</taxon>
        <taxon>Eurotiales</taxon>
        <taxon>Aspergillaceae</taxon>
        <taxon>Penicillium</taxon>
        <taxon>Penicillium chrysogenum species complex</taxon>
    </lineage>
</organism>
<evidence type="ECO:0000313" key="2">
    <source>
        <dbReference type="Proteomes" id="UP000000724"/>
    </source>
</evidence>
<dbReference type="AlphaFoldDB" id="B6HG59"/>
<sequence>MPLVPGVKMRCTHENSVKAPSRTVGYGRVTRQSVHEFDGLDNRQDASWLLRTWFIRKEEQAVACLNTAYPWMRIPLNISTIGWNEPLWVGQIELRSFKQLK</sequence>
<dbReference type="Proteomes" id="UP000000724">
    <property type="component" value="Contig Pc00c20"/>
</dbReference>
<dbReference type="EMBL" id="AM920435">
    <property type="protein sequence ID" value="CAP86451.1"/>
    <property type="molecule type" value="Genomic_DNA"/>
</dbReference>
<evidence type="ECO:0000313" key="1">
    <source>
        <dbReference type="EMBL" id="CAP86451.1"/>
    </source>
</evidence>